<dbReference type="HOGENOM" id="CLU_729382_0_0_10"/>
<evidence type="ECO:0000313" key="2">
    <source>
        <dbReference type="EMBL" id="AKD56942.1"/>
    </source>
</evidence>
<dbReference type="GO" id="GO:0000166">
    <property type="term" value="F:nucleotide binding"/>
    <property type="evidence" value="ECO:0007669"/>
    <property type="project" value="InterPro"/>
</dbReference>
<proteinExistence type="predicted"/>
<accession>A0A0E3V8P5</accession>
<dbReference type="SUPFAM" id="SSF51735">
    <property type="entry name" value="NAD(P)-binding Rossmann-fold domains"/>
    <property type="match status" value="1"/>
</dbReference>
<dbReference type="EMBL" id="CP010429">
    <property type="protein sequence ID" value="AKD56942.1"/>
    <property type="molecule type" value="Genomic_DNA"/>
</dbReference>
<reference evidence="2 3" key="1">
    <citation type="journal article" date="2014" name="Curr. Microbiol.">
        <title>Spirosoma radiotolerans sp. nov., a gamma-radiation-resistant bacterium isolated from gamma ray-irradiated soil.</title>
        <authorList>
            <person name="Lee J.J."/>
            <person name="Srinivasan S."/>
            <person name="Lim S."/>
            <person name="Joe M."/>
            <person name="Im S."/>
            <person name="Bae S.I."/>
            <person name="Park K.R."/>
            <person name="Han J.H."/>
            <person name="Park S.H."/>
            <person name="Joo B.M."/>
            <person name="Park S.J."/>
            <person name="Kim M.K."/>
        </authorList>
    </citation>
    <scope>NUCLEOTIDE SEQUENCE [LARGE SCALE GENOMIC DNA]</scope>
    <source>
        <strain evidence="2 3">DG5A</strain>
    </source>
</reference>
<dbReference type="AlphaFoldDB" id="A0A0E3V8P5"/>
<dbReference type="PANTHER" id="PTHR43377:SF1">
    <property type="entry name" value="BILIVERDIN REDUCTASE A"/>
    <property type="match status" value="1"/>
</dbReference>
<dbReference type="PATRIC" id="fig|1379870.5.peg.4429"/>
<dbReference type="Gene3D" id="3.40.50.720">
    <property type="entry name" value="NAD(P)-binding Rossmann-like Domain"/>
    <property type="match status" value="1"/>
</dbReference>
<keyword evidence="3" id="KW-1185">Reference proteome</keyword>
<sequence length="379" mass="43290">MDYTQQPIRVSLRKVIRYVRLFGLARTWMKVQAHYHMKKEFTGQQPLSVPTESTGKHVGILGCGKFAYANVAYYIHKNFGAVIRGVMDTDLNKAISLAQRYRTDYYTNSADDLINDPHIDLIYIVSNHASHAEYAMAAIRQGKAVHIEKPHVVSEDQLVRLCTAIRAYKGCVRLGFNRPESKLGEFLKQQLDTQTGPAMLNWFVAGHAIPDGHWYFAEEEGGRILGNLCHWIDFTMRLIPEPNRFPIQIIPARSRRADCDISVSYLFADGSIGTITFSAKGHTFEGVRETLNAHKGNLLVSLTDFQTLRLDNNARVIRRRLWFRDHGHQQSIKTSYLMRTDASKQESLKMIWETGYLMLKTKEALDTNTTIRVTGFHDP</sequence>
<dbReference type="STRING" id="1379870.SD10_20565"/>
<protein>
    <recommendedName>
        <fullName evidence="1">Gfo/Idh/MocA-like oxidoreductase N-terminal domain-containing protein</fullName>
    </recommendedName>
</protein>
<dbReference type="SUPFAM" id="SSF55347">
    <property type="entry name" value="Glyceraldehyde-3-phosphate dehydrogenase-like, C-terminal domain"/>
    <property type="match status" value="1"/>
</dbReference>
<dbReference type="Pfam" id="PF01408">
    <property type="entry name" value="GFO_IDH_MocA"/>
    <property type="match status" value="1"/>
</dbReference>
<gene>
    <name evidence="2" type="ORF">SD10_20565</name>
</gene>
<dbReference type="InterPro" id="IPR051450">
    <property type="entry name" value="Gfo/Idh/MocA_Oxidoreductases"/>
</dbReference>
<dbReference type="Gene3D" id="3.30.360.10">
    <property type="entry name" value="Dihydrodipicolinate Reductase, domain 2"/>
    <property type="match status" value="1"/>
</dbReference>
<dbReference type="RefSeq" id="WP_046576377.1">
    <property type="nucleotide sequence ID" value="NZ_CP010429.1"/>
</dbReference>
<dbReference type="InterPro" id="IPR000683">
    <property type="entry name" value="Gfo/Idh/MocA-like_OxRdtase_N"/>
</dbReference>
<organism evidence="2 3">
    <name type="scientific">Spirosoma radiotolerans</name>
    <dbReference type="NCBI Taxonomy" id="1379870"/>
    <lineage>
        <taxon>Bacteria</taxon>
        <taxon>Pseudomonadati</taxon>
        <taxon>Bacteroidota</taxon>
        <taxon>Cytophagia</taxon>
        <taxon>Cytophagales</taxon>
        <taxon>Cytophagaceae</taxon>
        <taxon>Spirosoma</taxon>
    </lineage>
</organism>
<dbReference type="PANTHER" id="PTHR43377">
    <property type="entry name" value="BILIVERDIN REDUCTASE A"/>
    <property type="match status" value="1"/>
</dbReference>
<dbReference type="InterPro" id="IPR036291">
    <property type="entry name" value="NAD(P)-bd_dom_sf"/>
</dbReference>
<dbReference type="Proteomes" id="UP000033054">
    <property type="component" value="Chromosome"/>
</dbReference>
<dbReference type="KEGG" id="srd:SD10_20565"/>
<evidence type="ECO:0000313" key="3">
    <source>
        <dbReference type="Proteomes" id="UP000033054"/>
    </source>
</evidence>
<evidence type="ECO:0000259" key="1">
    <source>
        <dbReference type="Pfam" id="PF01408"/>
    </source>
</evidence>
<feature type="domain" description="Gfo/Idh/MocA-like oxidoreductase N-terminal" evidence="1">
    <location>
        <begin position="57"/>
        <end position="175"/>
    </location>
</feature>
<name>A0A0E3V8P5_9BACT</name>
<dbReference type="OrthoDB" id="9815825at2"/>